<evidence type="ECO:0000313" key="3">
    <source>
        <dbReference type="Proteomes" id="UP000297288"/>
    </source>
</evidence>
<dbReference type="OrthoDB" id="9803529at2"/>
<dbReference type="SUPFAM" id="SSF101960">
    <property type="entry name" value="Stabilizer of iron transporter SufD"/>
    <property type="match status" value="1"/>
</dbReference>
<sequence>MDAIFEKAIDLKHKNFKIVEWVVPQIESDSDYTEKELAQSIEFLKNKNLIDYKNIRFKSYKEWGFPKWKRAKLNGYDPKKYIEKINPDIIGKAKSIDTIDKEGLEILAKYDFEGTNRKFLLMSDTFFNHGYYFKAEENEDLGTTIIKYDQEQILENTVFNLKKGSKLTLVRIINSEKDLFRTTSLRGVVEENAELNIINVNLLNENDINIDNALFELKESSKVNVYDLHLGGKVSAPHYIFRMSGKYAEGNIKPYFLGDKDNVIDMLYLIRFYAPESTGNIKGKGALKDSAKAIFRGFLDLKKGAKEATAAEEESTLLLSEKARAEAFPSLLVDENEVNASHAASVGTLDEQKLYYLMTRGFSKLEAKKLMSFGIFEPFLDEIEKYNAETAGVIRNAIESKI</sequence>
<dbReference type="AlphaFoldDB" id="A0A4Z0W3M8"/>
<organism evidence="2 3">
    <name type="scientific">Geotoga petraea</name>
    <dbReference type="NCBI Taxonomy" id="28234"/>
    <lineage>
        <taxon>Bacteria</taxon>
        <taxon>Thermotogati</taxon>
        <taxon>Thermotogota</taxon>
        <taxon>Thermotogae</taxon>
        <taxon>Petrotogales</taxon>
        <taxon>Petrotogaceae</taxon>
        <taxon>Geotoga</taxon>
    </lineage>
</organism>
<protein>
    <recommendedName>
        <fullName evidence="1">SUF system FeS cluster assembly SufBD core domain-containing protein</fullName>
    </recommendedName>
</protein>
<dbReference type="InterPro" id="IPR000825">
    <property type="entry name" value="SUF_FeS_clus_asmbl_SufBD_core"/>
</dbReference>
<reference evidence="2 3" key="1">
    <citation type="submission" date="2019-04" db="EMBL/GenBank/DDBJ databases">
        <title>Draft genome sequence data and analysis of a Fermenting Bacterium, Geotoga petraea strain HO-Geo1, isolated from heavy-oil petroleum reservoir in Russia.</title>
        <authorList>
            <person name="Grouzdev D.S."/>
            <person name="Semenova E.M."/>
            <person name="Sokolova D.S."/>
            <person name="Tourova T.P."/>
            <person name="Poltaraus A.B."/>
            <person name="Nazina T.N."/>
        </authorList>
    </citation>
    <scope>NUCLEOTIDE SEQUENCE [LARGE SCALE GENOMIC DNA]</scope>
    <source>
        <strain evidence="2 3">HO-Geo1</strain>
    </source>
</reference>
<dbReference type="InterPro" id="IPR055346">
    <property type="entry name" value="Fe-S_cluster_assembly_SufBD"/>
</dbReference>
<dbReference type="PANTHER" id="PTHR43575:SF1">
    <property type="entry name" value="PROTEIN ABCI7, CHLOROPLASTIC"/>
    <property type="match status" value="1"/>
</dbReference>
<dbReference type="RefSeq" id="WP_135402987.1">
    <property type="nucleotide sequence ID" value="NZ_SRME01000004.1"/>
</dbReference>
<gene>
    <name evidence="2" type="ORF">E4650_07030</name>
</gene>
<comment type="caution">
    <text evidence="2">The sequence shown here is derived from an EMBL/GenBank/DDBJ whole genome shotgun (WGS) entry which is preliminary data.</text>
</comment>
<proteinExistence type="predicted"/>
<dbReference type="InterPro" id="IPR037284">
    <property type="entry name" value="SUF_FeS_clus_asmbl_SufBD_sf"/>
</dbReference>
<feature type="domain" description="SUF system FeS cluster assembly SufBD core" evidence="1">
    <location>
        <begin position="149"/>
        <end position="374"/>
    </location>
</feature>
<evidence type="ECO:0000259" key="1">
    <source>
        <dbReference type="Pfam" id="PF01458"/>
    </source>
</evidence>
<accession>A0A4Z0W3M8</accession>
<evidence type="ECO:0000313" key="2">
    <source>
        <dbReference type="EMBL" id="TGG87492.1"/>
    </source>
</evidence>
<dbReference type="EMBL" id="SRME01000004">
    <property type="protein sequence ID" value="TGG87492.1"/>
    <property type="molecule type" value="Genomic_DNA"/>
</dbReference>
<name>A0A4Z0W3M8_9BACT</name>
<dbReference type="Proteomes" id="UP000297288">
    <property type="component" value="Unassembled WGS sequence"/>
</dbReference>
<dbReference type="GO" id="GO:0016226">
    <property type="term" value="P:iron-sulfur cluster assembly"/>
    <property type="evidence" value="ECO:0007669"/>
    <property type="project" value="InterPro"/>
</dbReference>
<dbReference type="PANTHER" id="PTHR43575">
    <property type="entry name" value="PROTEIN ABCI7, CHLOROPLASTIC"/>
    <property type="match status" value="1"/>
</dbReference>
<dbReference type="Pfam" id="PF01458">
    <property type="entry name" value="SUFBD_core"/>
    <property type="match status" value="1"/>
</dbReference>